<evidence type="ECO:0000313" key="2">
    <source>
        <dbReference type="Proteomes" id="UP000237274"/>
    </source>
</evidence>
<accession>A0ABD6VJI6</accession>
<proteinExistence type="predicted"/>
<dbReference type="EMBL" id="MTAO01000022">
    <property type="protein sequence ID" value="POE23314.1"/>
    <property type="molecule type" value="Genomic_DNA"/>
</dbReference>
<comment type="caution">
    <text evidence="1">The sequence shown here is derived from an EMBL/GenBank/DDBJ whole genome shotgun (WGS) entry which is preliminary data.</text>
</comment>
<name>A0ABD6VJI6_9GAMM</name>
<evidence type="ECO:0000313" key="1">
    <source>
        <dbReference type="EMBL" id="POE23314.1"/>
    </source>
</evidence>
<gene>
    <name evidence="1" type="ORF">BV926_20650</name>
</gene>
<organism evidence="1 2">
    <name type="scientific">Pectobacterium odoriferum</name>
    <dbReference type="NCBI Taxonomy" id="78398"/>
    <lineage>
        <taxon>Bacteria</taxon>
        <taxon>Pseudomonadati</taxon>
        <taxon>Pseudomonadota</taxon>
        <taxon>Gammaproteobacteria</taxon>
        <taxon>Enterobacterales</taxon>
        <taxon>Pectobacteriaceae</taxon>
        <taxon>Pectobacterium</taxon>
    </lineage>
</organism>
<dbReference type="Proteomes" id="UP000237274">
    <property type="component" value="Unassembled WGS sequence"/>
</dbReference>
<sequence length="71" mass="8569">MRRILTKLRIAFSDIPPLLYIHQALKRIYPSYFKFHMRWLHSVTRITYLSKLIGMPSLAACLKLELFRVYE</sequence>
<dbReference type="AlphaFoldDB" id="A0ABD6VJI6"/>
<reference evidence="1 2" key="1">
    <citation type="submission" date="2017-01" db="EMBL/GenBank/DDBJ databases">
        <title>Comparative Genomics of 38 Pectobacterium strains comprising three species revealed the characteristics of Pectobacterium carotovorum.</title>
        <authorList>
            <person name="Xie H."/>
            <person name="Ma Y."/>
            <person name="Li X."/>
        </authorList>
    </citation>
    <scope>NUCLEOTIDE SEQUENCE [LARGE SCALE GENOMIC DNA]</scope>
    <source>
        <strain evidence="1 2">Q142</strain>
    </source>
</reference>
<protein>
    <submittedName>
        <fullName evidence="1">Uncharacterized protein</fullName>
    </submittedName>
</protein>